<dbReference type="InterPro" id="IPR007863">
    <property type="entry name" value="Peptidase_M16_C"/>
</dbReference>
<evidence type="ECO:0000313" key="5">
    <source>
        <dbReference type="EMBL" id="OHA51119.1"/>
    </source>
</evidence>
<protein>
    <recommendedName>
        <fullName evidence="7">Peptidase M16</fullName>
    </recommendedName>
</protein>
<feature type="domain" description="Peptidase M16 N-terminal" evidence="3">
    <location>
        <begin position="15"/>
        <end position="161"/>
    </location>
</feature>
<dbReference type="InterPro" id="IPR001431">
    <property type="entry name" value="Pept_M16_Zn_BS"/>
</dbReference>
<proteinExistence type="inferred from homology"/>
<evidence type="ECO:0008006" key="7">
    <source>
        <dbReference type="Google" id="ProtNLM"/>
    </source>
</evidence>
<evidence type="ECO:0000313" key="6">
    <source>
        <dbReference type="Proteomes" id="UP000178646"/>
    </source>
</evidence>
<name>A0A1G2PTR0_9BACT</name>
<reference evidence="5 6" key="1">
    <citation type="journal article" date="2016" name="Nat. Commun.">
        <title>Thousands of microbial genomes shed light on interconnected biogeochemical processes in an aquifer system.</title>
        <authorList>
            <person name="Anantharaman K."/>
            <person name="Brown C.T."/>
            <person name="Hug L.A."/>
            <person name="Sharon I."/>
            <person name="Castelle C.J."/>
            <person name="Probst A.J."/>
            <person name="Thomas B.C."/>
            <person name="Singh A."/>
            <person name="Wilkins M.J."/>
            <person name="Karaoz U."/>
            <person name="Brodie E.L."/>
            <person name="Williams K.H."/>
            <person name="Hubbard S.S."/>
            <person name="Banfield J.F."/>
        </authorList>
    </citation>
    <scope>NUCLEOTIDE SEQUENCE [LARGE SCALE GENOMIC DNA]</scope>
</reference>
<dbReference type="Gene3D" id="3.30.830.10">
    <property type="entry name" value="Metalloenzyme, LuxS/M16 peptidase-like"/>
    <property type="match status" value="2"/>
</dbReference>
<dbReference type="AlphaFoldDB" id="A0A1G2PTR0"/>
<dbReference type="InterPro" id="IPR011765">
    <property type="entry name" value="Pept_M16_N"/>
</dbReference>
<dbReference type="Proteomes" id="UP000178646">
    <property type="component" value="Unassembled WGS sequence"/>
</dbReference>
<evidence type="ECO:0000256" key="1">
    <source>
        <dbReference type="ARBA" id="ARBA00007261"/>
    </source>
</evidence>
<dbReference type="SUPFAM" id="SSF63411">
    <property type="entry name" value="LuxS/MPP-like metallohydrolase"/>
    <property type="match status" value="2"/>
</dbReference>
<evidence type="ECO:0000256" key="2">
    <source>
        <dbReference type="RuleBase" id="RU004447"/>
    </source>
</evidence>
<dbReference type="EMBL" id="MHSU01000007">
    <property type="protein sequence ID" value="OHA51119.1"/>
    <property type="molecule type" value="Genomic_DNA"/>
</dbReference>
<dbReference type="Pfam" id="PF05193">
    <property type="entry name" value="Peptidase_M16_C"/>
    <property type="match status" value="1"/>
</dbReference>
<evidence type="ECO:0000259" key="3">
    <source>
        <dbReference type="Pfam" id="PF00675"/>
    </source>
</evidence>
<organism evidence="5 6">
    <name type="scientific">Candidatus Terrybacteria bacterium RIFCSPHIGHO2_02_41_19</name>
    <dbReference type="NCBI Taxonomy" id="1802364"/>
    <lineage>
        <taxon>Bacteria</taxon>
        <taxon>Candidatus Terryibacteriota</taxon>
    </lineage>
</organism>
<dbReference type="GO" id="GO:0006508">
    <property type="term" value="P:proteolysis"/>
    <property type="evidence" value="ECO:0007669"/>
    <property type="project" value="InterPro"/>
</dbReference>
<dbReference type="PANTHER" id="PTHR11851:SF49">
    <property type="entry name" value="MITOCHONDRIAL-PROCESSING PEPTIDASE SUBUNIT ALPHA"/>
    <property type="match status" value="1"/>
</dbReference>
<dbReference type="Pfam" id="PF00675">
    <property type="entry name" value="Peptidase_M16"/>
    <property type="match status" value="1"/>
</dbReference>
<dbReference type="PROSITE" id="PS00143">
    <property type="entry name" value="INSULINASE"/>
    <property type="match status" value="1"/>
</dbReference>
<accession>A0A1G2PTR0</accession>
<dbReference type="GO" id="GO:0046872">
    <property type="term" value="F:metal ion binding"/>
    <property type="evidence" value="ECO:0007669"/>
    <property type="project" value="InterPro"/>
</dbReference>
<dbReference type="PANTHER" id="PTHR11851">
    <property type="entry name" value="METALLOPROTEASE"/>
    <property type="match status" value="1"/>
</dbReference>
<feature type="domain" description="Peptidase M16 C-terminal" evidence="4">
    <location>
        <begin position="168"/>
        <end position="343"/>
    </location>
</feature>
<dbReference type="InterPro" id="IPR050361">
    <property type="entry name" value="MPP/UQCRC_Complex"/>
</dbReference>
<comment type="caution">
    <text evidence="5">The sequence shown here is derived from an EMBL/GenBank/DDBJ whole genome shotgun (WGS) entry which is preliminary data.</text>
</comment>
<comment type="similarity">
    <text evidence="1 2">Belongs to the peptidase M16 family.</text>
</comment>
<gene>
    <name evidence="5" type="ORF">A2W59_00175</name>
</gene>
<dbReference type="GO" id="GO:0004222">
    <property type="term" value="F:metalloendopeptidase activity"/>
    <property type="evidence" value="ECO:0007669"/>
    <property type="project" value="InterPro"/>
</dbReference>
<sequence length="428" mass="48258">MINFEKKVLDNGLRVVLAPMNNTEAVTLLVLVGVGSRYETKKINGISHFLEHMFFKGTKSRPEPGQVVGELDKIGADHNAFTTKEATGFWVKTSANDFDVALDVISDILSEPLFKEEELEKERNVIFQEINMREDNPRLKAQENLENIVFGDQPVGWNIAGSKKTVASIKREDIINYEAENYLSENMTVVAAGNFDKEKVFAKISRDFNFVKKGKNKSFIKAKIFQKETQVKISSKETDQTHLALAVRAYDMYDEKRYALDLLSILLGGNSSSRLYSEIREKLGLAYYVYSWSDQLRDCGYLGMAAGVPHNKLDAVVENIVGICSKIKKGDISSSDLDSAKSYLRGQTALRFEASDEIAHFVAGQELFYNEVKQPADILRKIEAVKKDYILKIAKELFRPEKLSLSVIGRHIGGEKTNKLYKKILADI</sequence>
<evidence type="ECO:0000259" key="4">
    <source>
        <dbReference type="Pfam" id="PF05193"/>
    </source>
</evidence>
<dbReference type="InterPro" id="IPR011249">
    <property type="entry name" value="Metalloenz_LuxS/M16"/>
</dbReference>